<dbReference type="InterPro" id="IPR023780">
    <property type="entry name" value="Chromo_domain"/>
</dbReference>
<dbReference type="InterPro" id="IPR016197">
    <property type="entry name" value="Chromo-like_dom_sf"/>
</dbReference>
<dbReference type="Proteomes" id="UP000694404">
    <property type="component" value="Unplaced"/>
</dbReference>
<dbReference type="Pfam" id="PF00385">
    <property type="entry name" value="Chromo"/>
    <property type="match status" value="1"/>
</dbReference>
<organism evidence="3 4">
    <name type="scientific">Chelonoidis abingdonii</name>
    <name type="common">Abingdon island giant tortoise</name>
    <name type="synonym">Testudo abingdonii</name>
    <dbReference type="NCBI Taxonomy" id="106734"/>
    <lineage>
        <taxon>Eukaryota</taxon>
        <taxon>Metazoa</taxon>
        <taxon>Chordata</taxon>
        <taxon>Craniata</taxon>
        <taxon>Vertebrata</taxon>
        <taxon>Euteleostomi</taxon>
        <taxon>Archelosauria</taxon>
        <taxon>Testudinata</taxon>
        <taxon>Testudines</taxon>
        <taxon>Cryptodira</taxon>
        <taxon>Durocryptodira</taxon>
        <taxon>Testudinoidea</taxon>
        <taxon>Testudinidae</taxon>
        <taxon>Chelonoidis</taxon>
    </lineage>
</organism>
<evidence type="ECO:0000256" key="1">
    <source>
        <dbReference type="ARBA" id="ARBA00004123"/>
    </source>
</evidence>
<dbReference type="PROSITE" id="PS50013">
    <property type="entry name" value="CHROMO_2"/>
    <property type="match status" value="1"/>
</dbReference>
<evidence type="ECO:0000313" key="4">
    <source>
        <dbReference type="Proteomes" id="UP000694404"/>
    </source>
</evidence>
<keyword evidence="4" id="KW-1185">Reference proteome</keyword>
<dbReference type="Gene3D" id="2.40.50.40">
    <property type="match status" value="1"/>
</dbReference>
<dbReference type="SUPFAM" id="SSF54160">
    <property type="entry name" value="Chromo domain-like"/>
    <property type="match status" value="1"/>
</dbReference>
<proteinExistence type="predicted"/>
<accession>A0A8C0HBZ6</accession>
<reference evidence="3" key="2">
    <citation type="submission" date="2025-09" db="UniProtKB">
        <authorList>
            <consortium name="Ensembl"/>
        </authorList>
    </citation>
    <scope>IDENTIFICATION</scope>
</reference>
<dbReference type="InterPro" id="IPR000953">
    <property type="entry name" value="Chromo/chromo_shadow_dom"/>
</dbReference>
<evidence type="ECO:0000259" key="2">
    <source>
        <dbReference type="PROSITE" id="PS50013"/>
    </source>
</evidence>
<feature type="domain" description="Chromo" evidence="2">
    <location>
        <begin position="7"/>
        <end position="59"/>
    </location>
</feature>
<dbReference type="GO" id="GO:0005634">
    <property type="term" value="C:nucleus"/>
    <property type="evidence" value="ECO:0007669"/>
    <property type="project" value="UniProtKB-SubCell"/>
</dbReference>
<dbReference type="Ensembl" id="ENSCABT00000021682.1">
    <property type="protein sequence ID" value="ENSCABP00000019788.1"/>
    <property type="gene ID" value="ENSCABG00000014605.1"/>
</dbReference>
<evidence type="ECO:0000313" key="3">
    <source>
        <dbReference type="Ensembl" id="ENSCABP00000019788.1"/>
    </source>
</evidence>
<sequence length="154" mass="17379">LELSVHNEIFNILSGLFYSKIRHGKIWYLIDWEGYGPEKHTWELLENVHTSALLKVFLKNTLRNLVWHCPKDTPREGNTFMTPQVSNLSSQGSPLSNASLLSPSDSLPNSWGRSLWSLDKVGEVISFIGSISVGGREKILANTELFFRSGEGKY</sequence>
<name>A0A8C0HBZ6_CHEAB</name>
<dbReference type="AlphaFoldDB" id="A0A8C0HBZ6"/>
<protein>
    <recommendedName>
        <fullName evidence="2">Chromo domain-containing protein</fullName>
    </recommendedName>
</protein>
<comment type="subcellular location">
    <subcellularLocation>
        <location evidence="1">Nucleus</location>
    </subcellularLocation>
</comment>
<reference evidence="3" key="1">
    <citation type="submission" date="2025-08" db="UniProtKB">
        <authorList>
            <consortium name="Ensembl"/>
        </authorList>
    </citation>
    <scope>IDENTIFICATION</scope>
</reference>